<feature type="transmembrane region" description="Helical" evidence="9">
    <location>
        <begin position="337"/>
        <end position="361"/>
    </location>
</feature>
<dbReference type="RefSeq" id="WP_344238346.1">
    <property type="nucleotide sequence ID" value="NZ_BAAAHH010000004.1"/>
</dbReference>
<keyword evidence="6 9" id="KW-0472">Membrane</keyword>
<keyword evidence="3" id="KW-0808">Transferase</keyword>
<feature type="transmembrane region" description="Helical" evidence="9">
    <location>
        <begin position="152"/>
        <end position="174"/>
    </location>
</feature>
<evidence type="ECO:0000256" key="4">
    <source>
        <dbReference type="ARBA" id="ARBA00022692"/>
    </source>
</evidence>
<evidence type="ECO:0000256" key="8">
    <source>
        <dbReference type="SAM" id="MobiDB-lite"/>
    </source>
</evidence>
<organism evidence="10 11">
    <name type="scientific">Actinocorallia libanotica</name>
    <dbReference type="NCBI Taxonomy" id="46162"/>
    <lineage>
        <taxon>Bacteria</taxon>
        <taxon>Bacillati</taxon>
        <taxon>Actinomycetota</taxon>
        <taxon>Actinomycetes</taxon>
        <taxon>Streptosporangiales</taxon>
        <taxon>Thermomonosporaceae</taxon>
        <taxon>Actinocorallia</taxon>
    </lineage>
</organism>
<dbReference type="EMBL" id="BAAAHH010000004">
    <property type="protein sequence ID" value="GAA0943775.1"/>
    <property type="molecule type" value="Genomic_DNA"/>
</dbReference>
<evidence type="ECO:0000256" key="6">
    <source>
        <dbReference type="ARBA" id="ARBA00023136"/>
    </source>
</evidence>
<feature type="transmembrane region" description="Helical" evidence="9">
    <location>
        <begin position="309"/>
        <end position="325"/>
    </location>
</feature>
<feature type="transmembrane region" description="Helical" evidence="9">
    <location>
        <begin position="269"/>
        <end position="288"/>
    </location>
</feature>
<evidence type="ECO:0000256" key="7">
    <source>
        <dbReference type="ARBA" id="ARBA00024033"/>
    </source>
</evidence>
<evidence type="ECO:0000256" key="9">
    <source>
        <dbReference type="SAM" id="Phobius"/>
    </source>
</evidence>
<evidence type="ECO:0000256" key="5">
    <source>
        <dbReference type="ARBA" id="ARBA00022989"/>
    </source>
</evidence>
<protein>
    <submittedName>
        <fullName evidence="10">Glycosyltransferase 87 family protein</fullName>
    </submittedName>
</protein>
<keyword evidence="5 9" id="KW-1133">Transmembrane helix</keyword>
<accession>A0ABN1QKX1</accession>
<evidence type="ECO:0000256" key="3">
    <source>
        <dbReference type="ARBA" id="ARBA00022679"/>
    </source>
</evidence>
<feature type="transmembrane region" description="Helical" evidence="9">
    <location>
        <begin position="7"/>
        <end position="24"/>
    </location>
</feature>
<evidence type="ECO:0000313" key="10">
    <source>
        <dbReference type="EMBL" id="GAA0943775.1"/>
    </source>
</evidence>
<evidence type="ECO:0000256" key="2">
    <source>
        <dbReference type="ARBA" id="ARBA00022475"/>
    </source>
</evidence>
<proteinExistence type="inferred from homology"/>
<keyword evidence="2" id="KW-1003">Cell membrane</keyword>
<comment type="caution">
    <text evidence="10">The sequence shown here is derived from an EMBL/GenBank/DDBJ whole genome shotgun (WGS) entry which is preliminary data.</text>
</comment>
<feature type="region of interest" description="Disordered" evidence="8">
    <location>
        <begin position="375"/>
        <end position="396"/>
    </location>
</feature>
<sequence>MKRHAPYWLLAIEIVGVVVFAAAYRSLDHYIYWLGGQAVTDGTQLYGERHSGLWFTNTPFLAVLFAPMSELPLTAARMAWQSAAVAAFAWACVSALRLAGRRPTGRTVAAAVALGLLLEPVWHTLFLGQVNLFLLALVLADVRRVSEGRRAGLGIGVAAAIKITPAIFVVLLLAAGRVRAAMTAAGAFVLCTAAAYLVNPDASRLYWSHTFYDTSRLGVPYISNQSPYAAAVRILGGVDEVGAWYQAVPLVLGVLGLAVAAAWARRGDWLAAAAVTGVTGLLVSPISWSHHWVWALPALAVLVRAGDRIPALGGFLLLLLAPPWWTPRDGGPDEYGFHGVLTAVANSYLLAGLAFLLLMAVRLRTRAASEPPLRLPAPRIANGGGPLGRKENAVQP</sequence>
<keyword evidence="4 9" id="KW-0812">Transmembrane</keyword>
<keyword evidence="11" id="KW-1185">Reference proteome</keyword>
<evidence type="ECO:0000313" key="11">
    <source>
        <dbReference type="Proteomes" id="UP001500665"/>
    </source>
</evidence>
<name>A0ABN1QKX1_9ACTN</name>
<reference evidence="10 11" key="1">
    <citation type="journal article" date="2019" name="Int. J. Syst. Evol. Microbiol.">
        <title>The Global Catalogue of Microorganisms (GCM) 10K type strain sequencing project: providing services to taxonomists for standard genome sequencing and annotation.</title>
        <authorList>
            <consortium name="The Broad Institute Genomics Platform"/>
            <consortium name="The Broad Institute Genome Sequencing Center for Infectious Disease"/>
            <person name="Wu L."/>
            <person name="Ma J."/>
        </authorList>
    </citation>
    <scope>NUCLEOTIDE SEQUENCE [LARGE SCALE GENOMIC DNA]</scope>
    <source>
        <strain evidence="10 11">JCM 10696</strain>
    </source>
</reference>
<gene>
    <name evidence="10" type="ORF">GCM10009550_16020</name>
</gene>
<comment type="similarity">
    <text evidence="7">Belongs to the glycosyltransferase 87 family.</text>
</comment>
<evidence type="ECO:0000256" key="1">
    <source>
        <dbReference type="ARBA" id="ARBA00004651"/>
    </source>
</evidence>
<feature type="transmembrane region" description="Helical" evidence="9">
    <location>
        <begin position="80"/>
        <end position="100"/>
    </location>
</feature>
<dbReference type="Proteomes" id="UP001500665">
    <property type="component" value="Unassembled WGS sequence"/>
</dbReference>
<dbReference type="Pfam" id="PF09594">
    <property type="entry name" value="GT87"/>
    <property type="match status" value="1"/>
</dbReference>
<dbReference type="InterPro" id="IPR018584">
    <property type="entry name" value="GT87"/>
</dbReference>
<comment type="subcellular location">
    <subcellularLocation>
        <location evidence="1">Cell membrane</location>
        <topology evidence="1">Multi-pass membrane protein</topology>
    </subcellularLocation>
</comment>
<feature type="transmembrane region" description="Helical" evidence="9">
    <location>
        <begin position="243"/>
        <end position="263"/>
    </location>
</feature>
<feature type="transmembrane region" description="Helical" evidence="9">
    <location>
        <begin position="180"/>
        <end position="198"/>
    </location>
</feature>